<protein>
    <recommendedName>
        <fullName evidence="3">DUF4328 domain-containing protein</fullName>
    </recommendedName>
</protein>
<feature type="transmembrane region" description="Helical" evidence="2">
    <location>
        <begin position="248"/>
        <end position="270"/>
    </location>
</feature>
<sequence>MIQVCSQCGTRWNVRDRQRGWCPRCNGALMAPVDPPDPRWSPGATTHPPTRPPGPQRGGPRLPQGFRWIAVRPGPPPPPRRRRRPLGPTPRYAYIPRWGLADHVVPVAPGGDDAVKKGPAPVTVRAALLSAITIFGLAAAIHIVRYALLLINRTSLLPPLVAGAALWLGVLASLAAVVAVILTGVVTTSWLIARRAAVYEHLGRDEPRPTWALWAGCLVPVVNLAWAPVYVIELAHAEQTHARLRGPIAAWWIAWILSTAVSIFGIATSFTNKPQGIADNTVTVIVAYLLGAGVLVLLWQVFDAFVRKPVERPLHRWVVVGDDQPQAQPVPVEAESPSAVEPDQQEPAA</sequence>
<keyword evidence="2" id="KW-0472">Membrane</keyword>
<accession>A0A1Y5P5M5</accession>
<dbReference type="EMBL" id="FLQS01000006">
    <property type="protein sequence ID" value="SBS72619.1"/>
    <property type="molecule type" value="Genomic_DNA"/>
</dbReference>
<proteinExistence type="predicted"/>
<feature type="transmembrane region" description="Helical" evidence="2">
    <location>
        <begin position="126"/>
        <end position="148"/>
    </location>
</feature>
<dbReference type="AlphaFoldDB" id="A0A1Y5P5M5"/>
<evidence type="ECO:0000259" key="3">
    <source>
        <dbReference type="Pfam" id="PF14219"/>
    </source>
</evidence>
<feature type="transmembrane region" description="Helical" evidence="2">
    <location>
        <begin position="160"/>
        <end position="193"/>
    </location>
</feature>
<dbReference type="InterPro" id="IPR025565">
    <property type="entry name" value="DUF4328"/>
</dbReference>
<evidence type="ECO:0000313" key="4">
    <source>
        <dbReference type="EMBL" id="SBS72619.1"/>
    </source>
</evidence>
<gene>
    <name evidence="4" type="ORF">MHPYR_140080</name>
</gene>
<organism evidence="4">
    <name type="scientific">uncultured Mycobacterium sp</name>
    <dbReference type="NCBI Taxonomy" id="171292"/>
    <lineage>
        <taxon>Bacteria</taxon>
        <taxon>Bacillati</taxon>
        <taxon>Actinomycetota</taxon>
        <taxon>Actinomycetes</taxon>
        <taxon>Mycobacteriales</taxon>
        <taxon>Mycobacteriaceae</taxon>
        <taxon>Mycobacterium</taxon>
        <taxon>environmental samples</taxon>
    </lineage>
</organism>
<keyword evidence="2" id="KW-0812">Transmembrane</keyword>
<reference evidence="4" key="1">
    <citation type="submission" date="2016-03" db="EMBL/GenBank/DDBJ databases">
        <authorList>
            <person name="Ploux O."/>
        </authorList>
    </citation>
    <scope>NUCLEOTIDE SEQUENCE</scope>
    <source>
        <strain evidence="4">UC10</strain>
    </source>
</reference>
<keyword evidence="2" id="KW-1133">Transmembrane helix</keyword>
<feature type="region of interest" description="Disordered" evidence="1">
    <location>
        <begin position="326"/>
        <end position="349"/>
    </location>
</feature>
<feature type="domain" description="DUF4328" evidence="3">
    <location>
        <begin position="153"/>
        <end position="305"/>
    </location>
</feature>
<evidence type="ECO:0000256" key="2">
    <source>
        <dbReference type="SAM" id="Phobius"/>
    </source>
</evidence>
<name>A0A1Y5P5M5_9MYCO</name>
<feature type="region of interest" description="Disordered" evidence="1">
    <location>
        <begin position="32"/>
        <end position="88"/>
    </location>
</feature>
<evidence type="ECO:0000256" key="1">
    <source>
        <dbReference type="SAM" id="MobiDB-lite"/>
    </source>
</evidence>
<dbReference type="Pfam" id="PF14219">
    <property type="entry name" value="DUF4328"/>
    <property type="match status" value="1"/>
</dbReference>
<feature type="transmembrane region" description="Helical" evidence="2">
    <location>
        <begin position="213"/>
        <end position="236"/>
    </location>
</feature>
<feature type="transmembrane region" description="Helical" evidence="2">
    <location>
        <begin position="282"/>
        <end position="306"/>
    </location>
</feature>